<dbReference type="PROSITE" id="PS50097">
    <property type="entry name" value="BTB"/>
    <property type="match status" value="2"/>
</dbReference>
<dbReference type="KEGG" id="yli:2906442"/>
<dbReference type="AlphaFoldDB" id="A0A1D8N4J9"/>
<dbReference type="SUPFAM" id="SSF54695">
    <property type="entry name" value="POZ domain"/>
    <property type="match status" value="2"/>
</dbReference>
<dbReference type="Pfam" id="PF00651">
    <property type="entry name" value="BTB"/>
    <property type="match status" value="2"/>
</dbReference>
<organism evidence="2 3">
    <name type="scientific">Yarrowia lipolytica</name>
    <name type="common">Candida lipolytica</name>
    <dbReference type="NCBI Taxonomy" id="4952"/>
    <lineage>
        <taxon>Eukaryota</taxon>
        <taxon>Fungi</taxon>
        <taxon>Dikarya</taxon>
        <taxon>Ascomycota</taxon>
        <taxon>Saccharomycotina</taxon>
        <taxon>Dipodascomycetes</taxon>
        <taxon>Dipodascales</taxon>
        <taxon>Dipodascales incertae sedis</taxon>
        <taxon>Yarrowia</taxon>
    </lineage>
</organism>
<reference evidence="2 3" key="1">
    <citation type="journal article" date="2016" name="PLoS ONE">
        <title>Sequence Assembly of Yarrowia lipolytica Strain W29/CLIB89 Shows Transposable Element Diversity.</title>
        <authorList>
            <person name="Magnan C."/>
            <person name="Yu J."/>
            <person name="Chang I."/>
            <person name="Jahn E."/>
            <person name="Kanomata Y."/>
            <person name="Wu J."/>
            <person name="Zeller M."/>
            <person name="Oakes M."/>
            <person name="Baldi P."/>
            <person name="Sandmeyer S."/>
        </authorList>
    </citation>
    <scope>NUCLEOTIDE SEQUENCE [LARGE SCALE GENOMIC DNA]</scope>
    <source>
        <strain evidence="3">CLIB89(W29)</strain>
    </source>
</reference>
<dbReference type="PANTHER" id="PTHR24413">
    <property type="entry name" value="SPECKLE-TYPE POZ PROTEIN"/>
    <property type="match status" value="1"/>
</dbReference>
<feature type="domain" description="BTB" evidence="1">
    <location>
        <begin position="147"/>
        <end position="216"/>
    </location>
</feature>
<dbReference type="VEuPathDB" id="FungiDB:YALI1_A11954g"/>
<dbReference type="RefSeq" id="XP_499990.3">
    <property type="nucleotide sequence ID" value="XM_499990.3"/>
</dbReference>
<dbReference type="Proteomes" id="UP000182444">
    <property type="component" value="Chromosome 1A"/>
</dbReference>
<sequence length="619" mass="71249">MSTTRTRRRETILKISKDDYEAKTRGRILSQCFDENDRFDFVYSNEPVKIPGQFPVFLYHFDEKKQQVRSSHQCVLVTSKQEFVSVAISENVFFLAGTSWRYSLVFEQGWGGKATVTEINPSNFAMLTCNTNVHAKGLERLRRGPGADFSIESKEGNEEAIKVHKSVMMLNWPFFEKMLNSGMQEAQENKLTLPLPRSTVEVIVRYLYGQRLKLEIEDAARLILYADMYLLPELKRICINHIKASHLNIPQAILVGEMGSMAPDVQIFASAVEHAESLAAKGHSNMIAGDELLGPTALTNNTSSRQEESLGGEIFKMTPAEYEASIRDRTIGQCHYGRRRFDFIKTDRPRYWRNPSKKRVYISHYDERLQQGHASLCSVFSTTFENHKFVAISENAFFIYDNNWEYSLRLSQGWKDSFIMTIDQDIWIQHTTWTTPYMEGLERLRNLPEADFQLQSEDGKNIKAHKTVLTANWPYFRKKLKSDTKVAQENTLLLPLPQSAVEVILRYLHGQELQMWCCIDDAVRLMSFSRNMLPELHDICIIIIEAHGLDIHQAIFVWQKSTLAGETEMVAYAEGVIKMLDTTSDRGLSKDEKQVVQKIRASAEKVKRRRTCSVVSYKE</sequence>
<evidence type="ECO:0000313" key="2">
    <source>
        <dbReference type="EMBL" id="AOW00543.1"/>
    </source>
</evidence>
<dbReference type="SMART" id="SM00225">
    <property type="entry name" value="BTB"/>
    <property type="match status" value="2"/>
</dbReference>
<evidence type="ECO:0000313" key="3">
    <source>
        <dbReference type="Proteomes" id="UP000182444"/>
    </source>
</evidence>
<dbReference type="EMBL" id="CP017553">
    <property type="protein sequence ID" value="AOW00543.1"/>
    <property type="molecule type" value="Genomic_DNA"/>
</dbReference>
<dbReference type="InterPro" id="IPR011333">
    <property type="entry name" value="SKP1/BTB/POZ_sf"/>
</dbReference>
<feature type="domain" description="BTB" evidence="1">
    <location>
        <begin position="450"/>
        <end position="515"/>
    </location>
</feature>
<dbReference type="GeneID" id="2906442"/>
<proteinExistence type="predicted"/>
<name>A0A1D8N4J9_YARLL</name>
<dbReference type="CDD" id="cd18186">
    <property type="entry name" value="BTB_POZ_ZBTB_KLHL-like"/>
    <property type="match status" value="2"/>
</dbReference>
<protein>
    <recommendedName>
        <fullName evidence="1">BTB domain-containing protein</fullName>
    </recommendedName>
</protein>
<evidence type="ECO:0000259" key="1">
    <source>
        <dbReference type="PROSITE" id="PS50097"/>
    </source>
</evidence>
<dbReference type="InterPro" id="IPR000210">
    <property type="entry name" value="BTB/POZ_dom"/>
</dbReference>
<dbReference type="VEuPathDB" id="FungiDB:YALI0_A11759g"/>
<gene>
    <name evidence="2" type="ORF">YALI1_A11954g</name>
</gene>
<dbReference type="Gene3D" id="3.30.710.10">
    <property type="entry name" value="Potassium Channel Kv1.1, Chain A"/>
    <property type="match status" value="2"/>
</dbReference>
<accession>A0A1D8N4J9</accession>